<evidence type="ECO:0000259" key="1">
    <source>
        <dbReference type="Pfam" id="PF01656"/>
    </source>
</evidence>
<dbReference type="Proteomes" id="UP000460272">
    <property type="component" value="Unassembled WGS sequence"/>
</dbReference>
<name>A0A6P2C8S1_9ACTN</name>
<dbReference type="AlphaFoldDB" id="A0A6P2C8S1"/>
<dbReference type="CDD" id="cd02042">
    <property type="entry name" value="ParAB_family"/>
    <property type="match status" value="1"/>
</dbReference>
<dbReference type="Gene3D" id="3.40.50.300">
    <property type="entry name" value="P-loop containing nucleotide triphosphate hydrolases"/>
    <property type="match status" value="1"/>
</dbReference>
<dbReference type="PANTHER" id="PTHR13696">
    <property type="entry name" value="P-LOOP CONTAINING NUCLEOSIDE TRIPHOSPHATE HYDROLASE"/>
    <property type="match status" value="1"/>
</dbReference>
<dbReference type="SUPFAM" id="SSF52540">
    <property type="entry name" value="P-loop containing nucleoside triphosphate hydrolases"/>
    <property type="match status" value="1"/>
</dbReference>
<keyword evidence="3" id="KW-1185">Reference proteome</keyword>
<dbReference type="PIRSF" id="PIRSF009320">
    <property type="entry name" value="Nuc_binding_HP_1000"/>
    <property type="match status" value="1"/>
</dbReference>
<feature type="domain" description="CobQ/CobB/MinD/ParA nucleotide binding" evidence="1">
    <location>
        <begin position="7"/>
        <end position="186"/>
    </location>
</feature>
<dbReference type="Pfam" id="PF01656">
    <property type="entry name" value="CbiA"/>
    <property type="match status" value="1"/>
</dbReference>
<dbReference type="InterPro" id="IPR027417">
    <property type="entry name" value="P-loop_NTPase"/>
</dbReference>
<reference evidence="2 3" key="1">
    <citation type="submission" date="2018-11" db="EMBL/GenBank/DDBJ databases">
        <title>Trebonia kvetii gen.nov., sp.nov., a novel acidophilic actinobacterium, and proposal of the new actinobacterial family Treboniaceae fam. nov.</title>
        <authorList>
            <person name="Rapoport D."/>
            <person name="Sagova-Mareckova M."/>
            <person name="Sedlacek I."/>
            <person name="Provaznik J."/>
            <person name="Kralova S."/>
            <person name="Pavlinic D."/>
            <person name="Benes V."/>
            <person name="Kopecky J."/>
        </authorList>
    </citation>
    <scope>NUCLEOTIDE SEQUENCE [LARGE SCALE GENOMIC DNA]</scope>
    <source>
        <strain evidence="2 3">15Tr583</strain>
    </source>
</reference>
<dbReference type="InterPro" id="IPR002586">
    <property type="entry name" value="CobQ/CobB/MinD/ParA_Nub-bd_dom"/>
</dbReference>
<dbReference type="OrthoDB" id="4532289at2"/>
<accession>A0A6P2C8S1</accession>
<evidence type="ECO:0000313" key="2">
    <source>
        <dbReference type="EMBL" id="TVZ06915.1"/>
    </source>
</evidence>
<protein>
    <recommendedName>
        <fullName evidence="1">CobQ/CobB/MinD/ParA nucleotide binding domain-containing protein</fullName>
    </recommendedName>
</protein>
<dbReference type="PANTHER" id="PTHR13696:SF96">
    <property type="entry name" value="COBQ_COBB_MIND_PARA NUCLEOTIDE BINDING DOMAIN-CONTAINING PROTEIN"/>
    <property type="match status" value="1"/>
</dbReference>
<dbReference type="EMBL" id="RPFW01000001">
    <property type="protein sequence ID" value="TVZ06915.1"/>
    <property type="molecule type" value="Genomic_DNA"/>
</dbReference>
<proteinExistence type="predicted"/>
<dbReference type="RefSeq" id="WP_145851671.1">
    <property type="nucleotide sequence ID" value="NZ_RPFW01000001.1"/>
</dbReference>
<sequence>MPAFSVALLNLKPGTGKTTSAVWLAHTFAAAGHQVLLVDADPAGSALEWSDLAAMDPRLPPAAAFPFRIVALPSRRLHLRLAEIAHPDDVVIIDAPQLEDHSGIARSAMRYVDEILIPCAPSPIEINRTTPVRDEIAELQDLRDEPARSAVLLTRCITRAHSTANARETLSDMGYEVLRTTVPRLEVYAQSFGLPIPDTGRGVWREVAGDLNERRASLRKVRLWQQNGSGARLR</sequence>
<gene>
    <name evidence="2" type="ORF">EAS64_06160</name>
</gene>
<evidence type="ECO:0000313" key="3">
    <source>
        <dbReference type="Proteomes" id="UP000460272"/>
    </source>
</evidence>
<organism evidence="2 3">
    <name type="scientific">Trebonia kvetii</name>
    <dbReference type="NCBI Taxonomy" id="2480626"/>
    <lineage>
        <taxon>Bacteria</taxon>
        <taxon>Bacillati</taxon>
        <taxon>Actinomycetota</taxon>
        <taxon>Actinomycetes</taxon>
        <taxon>Streptosporangiales</taxon>
        <taxon>Treboniaceae</taxon>
        <taxon>Trebonia</taxon>
    </lineage>
</organism>
<dbReference type="InterPro" id="IPR050678">
    <property type="entry name" value="DNA_Partitioning_ATPase"/>
</dbReference>
<comment type="caution">
    <text evidence="2">The sequence shown here is derived from an EMBL/GenBank/DDBJ whole genome shotgun (WGS) entry which is preliminary data.</text>
</comment>